<dbReference type="Gene3D" id="3.40.109.10">
    <property type="entry name" value="NADH Oxidase"/>
    <property type="match status" value="3"/>
</dbReference>
<keyword evidence="1" id="KW-0285">Flavoprotein</keyword>
<dbReference type="InterPro" id="IPR050627">
    <property type="entry name" value="Nitroreductase/BluB"/>
</dbReference>
<evidence type="ECO:0000256" key="2">
    <source>
        <dbReference type="ARBA" id="ARBA00022643"/>
    </source>
</evidence>
<evidence type="ECO:0000256" key="3">
    <source>
        <dbReference type="ARBA" id="ARBA00023002"/>
    </source>
</evidence>
<dbReference type="EMBL" id="FOBF01000002">
    <property type="protein sequence ID" value="SEK65744.1"/>
    <property type="molecule type" value="Genomic_DNA"/>
</dbReference>
<organism evidence="5 6">
    <name type="scientific">Nonomuraea pusilla</name>
    <dbReference type="NCBI Taxonomy" id="46177"/>
    <lineage>
        <taxon>Bacteria</taxon>
        <taxon>Bacillati</taxon>
        <taxon>Actinomycetota</taxon>
        <taxon>Actinomycetes</taxon>
        <taxon>Streptosporangiales</taxon>
        <taxon>Streptosporangiaceae</taxon>
        <taxon>Nonomuraea</taxon>
    </lineage>
</organism>
<dbReference type="STRING" id="46177.SAMN05660976_00928"/>
<reference evidence="5 6" key="1">
    <citation type="submission" date="2016-10" db="EMBL/GenBank/DDBJ databases">
        <authorList>
            <person name="de Groot N.N."/>
        </authorList>
    </citation>
    <scope>NUCLEOTIDE SEQUENCE [LARGE SCALE GENOMIC DNA]</scope>
    <source>
        <strain evidence="5 6">DSM 43357</strain>
    </source>
</reference>
<dbReference type="PANTHER" id="PTHR23026">
    <property type="entry name" value="NADPH NITROREDUCTASE"/>
    <property type="match status" value="1"/>
</dbReference>
<evidence type="ECO:0000313" key="6">
    <source>
        <dbReference type="Proteomes" id="UP000198953"/>
    </source>
</evidence>
<dbReference type="AlphaFoldDB" id="A0A1H7IU22"/>
<proteinExistence type="predicted"/>
<dbReference type="GO" id="GO:0016491">
    <property type="term" value="F:oxidoreductase activity"/>
    <property type="evidence" value="ECO:0007669"/>
    <property type="project" value="UniProtKB-KW"/>
</dbReference>
<dbReference type="PANTHER" id="PTHR23026:SF90">
    <property type="entry name" value="IODOTYROSINE DEIODINASE 1"/>
    <property type="match status" value="1"/>
</dbReference>
<dbReference type="InterPro" id="IPR000415">
    <property type="entry name" value="Nitroreductase-like"/>
</dbReference>
<evidence type="ECO:0000313" key="5">
    <source>
        <dbReference type="EMBL" id="SEK65744.1"/>
    </source>
</evidence>
<accession>A0A1H7IU22</accession>
<keyword evidence="2" id="KW-0288">FMN</keyword>
<evidence type="ECO:0008006" key="7">
    <source>
        <dbReference type="Google" id="ProtNLM"/>
    </source>
</evidence>
<feature type="region of interest" description="Disordered" evidence="4">
    <location>
        <begin position="339"/>
        <end position="392"/>
    </location>
</feature>
<evidence type="ECO:0000256" key="1">
    <source>
        <dbReference type="ARBA" id="ARBA00022630"/>
    </source>
</evidence>
<gene>
    <name evidence="5" type="ORF">SAMN05660976_00928</name>
</gene>
<keyword evidence="3" id="KW-0560">Oxidoreductase</keyword>
<feature type="compositionally biased region" description="Basic and acidic residues" evidence="4">
    <location>
        <begin position="98"/>
        <end position="109"/>
    </location>
</feature>
<keyword evidence="6" id="KW-1185">Reference proteome</keyword>
<protein>
    <recommendedName>
        <fullName evidence="7">Nitroreductase family protein</fullName>
    </recommendedName>
</protein>
<feature type="compositionally biased region" description="Basic and acidic residues" evidence="4">
    <location>
        <begin position="133"/>
        <end position="144"/>
    </location>
</feature>
<dbReference type="SUPFAM" id="SSF55469">
    <property type="entry name" value="FMN-dependent nitroreductase-like"/>
    <property type="match status" value="2"/>
</dbReference>
<sequence length="539" mass="56685">MIRRHVGAFARVATRAVAWVSAERAGVAPTTPTLGDRRASGHSIIGLAVFDRSALRAEAMWALGVPEDRIYIDRGFSGATRRNRAGLDQAPAAVWDDGAARGRKADERTAFSGPKPLSPHPEVAGGSSPTIPEDPRRSPDDRPPHPGNDVKPFTTPAGVGRVIRAAVAAPSVHNTQPWRFRRVDDETLEFYADLDRLLPVVDPMGRGLGISCGAALFNMRLAIRVSGHTPNVTAMPAPGDAPDLLAVVRATEGLPATPEENRLYAVIPHRRTNRFPFEARPLPPEVILDLVTAAHAEGATLVLLDRMAARRVLDMVAAADRMVTGEAGYHAELARWTATAPGHSGTPASDHDTAPAHAGAPTPDHGPAPAHAGMTVHAGTAGRGGIADGPGIVRDRDIGQELGIAGGAGGPRCDGVPWYAFGPRPRGGALPLRDFAPGAPGREVADFEDDPLVGVLLTQGDGPRDWLAAGQALQRVLLSATVHGVSASLFSQPLDLHDGAHAGVTAGRLGHVQMILRLGYGPLVPPTPRRPVPEVLELR</sequence>
<evidence type="ECO:0000256" key="4">
    <source>
        <dbReference type="SAM" id="MobiDB-lite"/>
    </source>
</evidence>
<dbReference type="Proteomes" id="UP000198953">
    <property type="component" value="Unassembled WGS sequence"/>
</dbReference>
<feature type="region of interest" description="Disordered" evidence="4">
    <location>
        <begin position="97"/>
        <end position="156"/>
    </location>
</feature>
<name>A0A1H7IU22_9ACTN</name>